<comment type="caution">
    <text evidence="2">The sequence shown here is derived from an EMBL/GenBank/DDBJ whole genome shotgun (WGS) entry which is preliminary data.</text>
</comment>
<dbReference type="Pfam" id="PF00873">
    <property type="entry name" value="ACR_tran"/>
    <property type="match status" value="1"/>
</dbReference>
<dbReference type="AlphaFoldDB" id="A0A1E5L9A5"/>
<dbReference type="PANTHER" id="PTHR32063:SF0">
    <property type="entry name" value="SWARMING MOTILITY PROTEIN SWRC"/>
    <property type="match status" value="1"/>
</dbReference>
<organism evidence="2 3">
    <name type="scientific">Desulfuribacillus stibiiarsenatis</name>
    <dbReference type="NCBI Taxonomy" id="1390249"/>
    <lineage>
        <taxon>Bacteria</taxon>
        <taxon>Bacillati</taxon>
        <taxon>Bacillota</taxon>
        <taxon>Desulfuribacillia</taxon>
        <taxon>Desulfuribacillales</taxon>
        <taxon>Desulfuribacillaceae</taxon>
        <taxon>Desulfuribacillus</taxon>
    </lineage>
</organism>
<gene>
    <name evidence="2" type="ORF">BHU72_00055</name>
</gene>
<reference evidence="2 3" key="1">
    <citation type="submission" date="2016-09" db="EMBL/GenBank/DDBJ databases">
        <title>Desulfuribacillus arsenicus sp. nov., an obligately anaerobic, dissimilatory arsenic- and antimonate-reducing bacterium isolated from anoxic sediments.</title>
        <authorList>
            <person name="Abin C.A."/>
            <person name="Hollibaugh J.T."/>
        </authorList>
    </citation>
    <scope>NUCLEOTIDE SEQUENCE [LARGE SCALE GENOMIC DNA]</scope>
    <source>
        <strain evidence="2 3">MLFW-2</strain>
    </source>
</reference>
<dbReference type="RefSeq" id="WP_069700583.1">
    <property type="nucleotide sequence ID" value="NZ_MJAT01000001.1"/>
</dbReference>
<feature type="transmembrane region" description="Helical" evidence="1">
    <location>
        <begin position="463"/>
        <end position="486"/>
    </location>
</feature>
<protein>
    <submittedName>
        <fullName evidence="2">Multidrug ABC transporter</fullName>
    </submittedName>
</protein>
<dbReference type="Gene3D" id="3.30.2090.10">
    <property type="entry name" value="Multidrug efflux transporter AcrB TolC docking domain, DN and DC subdomains"/>
    <property type="match status" value="2"/>
</dbReference>
<accession>A0A1E5L9A5</accession>
<dbReference type="InterPro" id="IPR027463">
    <property type="entry name" value="AcrB_DN_DC_subdom"/>
</dbReference>
<feature type="transmembrane region" description="Helical" evidence="1">
    <location>
        <begin position="431"/>
        <end position="451"/>
    </location>
</feature>
<keyword evidence="1" id="KW-0812">Transmembrane</keyword>
<evidence type="ECO:0000313" key="3">
    <source>
        <dbReference type="Proteomes" id="UP000095255"/>
    </source>
</evidence>
<name>A0A1E5L9A5_9FIRM</name>
<dbReference type="STRING" id="1390249.BHU72_00055"/>
<evidence type="ECO:0000256" key="1">
    <source>
        <dbReference type="SAM" id="Phobius"/>
    </source>
</evidence>
<dbReference type="Gene3D" id="3.30.70.1430">
    <property type="entry name" value="Multidrug efflux transporter AcrB pore domain"/>
    <property type="match status" value="2"/>
</dbReference>
<dbReference type="SUPFAM" id="SSF82866">
    <property type="entry name" value="Multidrug efflux transporter AcrB transmembrane domain"/>
    <property type="match status" value="2"/>
</dbReference>
<feature type="transmembrane region" description="Helical" evidence="1">
    <location>
        <begin position="921"/>
        <end position="945"/>
    </location>
</feature>
<dbReference type="SUPFAM" id="SSF82693">
    <property type="entry name" value="Multidrug efflux transporter AcrB pore domain, PN1, PN2, PC1 and PC2 subdomains"/>
    <property type="match status" value="3"/>
</dbReference>
<feature type="transmembrane region" description="Helical" evidence="1">
    <location>
        <begin position="334"/>
        <end position="353"/>
    </location>
</feature>
<keyword evidence="1" id="KW-0472">Membrane</keyword>
<dbReference type="GO" id="GO:0042910">
    <property type="term" value="F:xenobiotic transmembrane transporter activity"/>
    <property type="evidence" value="ECO:0007669"/>
    <property type="project" value="TreeGrafter"/>
</dbReference>
<feature type="transmembrane region" description="Helical" evidence="1">
    <location>
        <begin position="970"/>
        <end position="989"/>
    </location>
</feature>
<dbReference type="Gene3D" id="3.30.70.1440">
    <property type="entry name" value="Multidrug efflux transporter AcrB pore domain"/>
    <property type="match status" value="1"/>
</dbReference>
<sequence>MKISHFSVNRPVAITMLVITILILGMVSFTKLNVDLYPELVFPIAIVATSYDGAAPQEVETLISRPLEGVLGTVENVKQIQSVSRAGASQVIIEFNWGTNMDFATLTMREKIDMIKNALPDGAGDPLVIKIDPAAMSILTLGISGGADIVELKNLTDDTIIPRLERVAGVASVGATGGKKQEIHVVVDSNLLNGYGLTLSQVTQTLMAENSAMPGGDLEKGLKEMYIRLDNEYKSIDEIAEVNFQLPSGGTVKLKDFATIQDSFRETKQITRLNGVPSIEINVYKQTDGNTVKVANQVSKALEELKKSGALPDNVAITPIFDQSVFIKQSIESVVKNMIFGGVFALIILYLFMRSLRSTLVIGLAMPFAVIATFTMLYFSGQTLNMMTLGGLALGIGMMVDSSIVVLENIFRHRQMGKNLIQAAKDGASEVGLAVLAGSFTTIGVFLPIVFVDGMAAQFFRPLGLTVSISIFAALIVSLTLVPMLASRLLRVDLHDEKPKSRNPFKNQPITRGFGRMIDGLTVKYSGLLRWSVGHRKTVLFITTLLFIGAAMLVPFVGAEFMPAMDTGELSASVTLPKGTLVEETERVTSRVEELIYQIPEVDIVLTSIGSGGGMDFSGATVTERGRVTVKLVPLAQRERSTAEVVEDLRQKVNTIEHPDAVIEVSEMDNSGGPPTAPLEIRIQGNNFEVLNDLAGIIAEEVKLVEGTRDVKNSLEEGRPELLVKLDRERLARYGISTTQIMSTVRTAFQGQVSTQLKTGEDEIDVRVILPEEQRRNVKDLEQLVVRSQSGAQVALHDLVSFNEQTGPSQISRRAQVREVTITSNIYGRDLGSIVEDIRVRVDNLAIPEGYFVEYGGQSQDMAEAFGSLLIALVLAIVLVYIIMAAQFEAFTYPFIIMFSVPVTFIGVVVGLFVTGRTLSVTSFIGLIMLAGIVVNNAIVLVDYINRLRAEGMERDEAIIAAGPVRLRPILMTTLTTVLALVPLAIGIGEGSEGQAPMATVVVFGLTFSTLITLVLIPVVYTLFDDLERKLVRWFGPKTDVDDGIKQHA</sequence>
<feature type="transmembrane region" description="Helical" evidence="1">
    <location>
        <begin position="865"/>
        <end position="883"/>
    </location>
</feature>
<dbReference type="PRINTS" id="PR00702">
    <property type="entry name" value="ACRIFLAVINRP"/>
</dbReference>
<dbReference type="GO" id="GO:0005886">
    <property type="term" value="C:plasma membrane"/>
    <property type="evidence" value="ECO:0007669"/>
    <property type="project" value="TreeGrafter"/>
</dbReference>
<feature type="transmembrane region" description="Helical" evidence="1">
    <location>
        <begin position="895"/>
        <end position="915"/>
    </location>
</feature>
<dbReference type="Proteomes" id="UP000095255">
    <property type="component" value="Unassembled WGS sequence"/>
</dbReference>
<feature type="transmembrane region" description="Helical" evidence="1">
    <location>
        <begin position="1001"/>
        <end position="1024"/>
    </location>
</feature>
<dbReference type="Gene3D" id="1.20.1640.10">
    <property type="entry name" value="Multidrug efflux transporter AcrB transmembrane domain"/>
    <property type="match status" value="2"/>
</dbReference>
<dbReference type="PANTHER" id="PTHR32063">
    <property type="match status" value="1"/>
</dbReference>
<feature type="transmembrane region" description="Helical" evidence="1">
    <location>
        <begin position="391"/>
        <end position="411"/>
    </location>
</feature>
<evidence type="ECO:0000313" key="2">
    <source>
        <dbReference type="EMBL" id="OEH86706.1"/>
    </source>
</evidence>
<keyword evidence="3" id="KW-1185">Reference proteome</keyword>
<dbReference type="EMBL" id="MJAT01000001">
    <property type="protein sequence ID" value="OEH86706.1"/>
    <property type="molecule type" value="Genomic_DNA"/>
</dbReference>
<feature type="transmembrane region" description="Helical" evidence="1">
    <location>
        <begin position="360"/>
        <end position="379"/>
    </location>
</feature>
<dbReference type="Gene3D" id="3.30.70.1320">
    <property type="entry name" value="Multidrug efflux transporter AcrB pore domain like"/>
    <property type="match status" value="1"/>
</dbReference>
<feature type="transmembrane region" description="Helical" evidence="1">
    <location>
        <begin position="539"/>
        <end position="558"/>
    </location>
</feature>
<feature type="transmembrane region" description="Helical" evidence="1">
    <location>
        <begin position="12"/>
        <end position="29"/>
    </location>
</feature>
<proteinExistence type="predicted"/>
<dbReference type="InterPro" id="IPR001036">
    <property type="entry name" value="Acrflvin-R"/>
</dbReference>
<dbReference type="OrthoDB" id="9757876at2"/>
<keyword evidence="1" id="KW-1133">Transmembrane helix</keyword>
<dbReference type="SUPFAM" id="SSF82714">
    <property type="entry name" value="Multidrug efflux transporter AcrB TolC docking domain, DN and DC subdomains"/>
    <property type="match status" value="2"/>
</dbReference>